<keyword evidence="3" id="KW-1185">Reference proteome</keyword>
<evidence type="ECO:0000313" key="2">
    <source>
        <dbReference type="EMBL" id="KAK9148991.1"/>
    </source>
</evidence>
<protein>
    <submittedName>
        <fullName evidence="2">Uncharacterized protein</fullName>
    </submittedName>
</protein>
<dbReference type="EMBL" id="JBBNAG010000003">
    <property type="protein sequence ID" value="KAK9148991.1"/>
    <property type="molecule type" value="Genomic_DNA"/>
</dbReference>
<feature type="region of interest" description="Disordered" evidence="1">
    <location>
        <begin position="289"/>
        <end position="312"/>
    </location>
</feature>
<gene>
    <name evidence="2" type="ORF">Scep_007748</name>
</gene>
<evidence type="ECO:0000256" key="1">
    <source>
        <dbReference type="SAM" id="MobiDB-lite"/>
    </source>
</evidence>
<evidence type="ECO:0000313" key="3">
    <source>
        <dbReference type="Proteomes" id="UP001419268"/>
    </source>
</evidence>
<dbReference type="AlphaFoldDB" id="A0AAP0PQC1"/>
<dbReference type="Proteomes" id="UP001419268">
    <property type="component" value="Unassembled WGS sequence"/>
</dbReference>
<organism evidence="2 3">
    <name type="scientific">Stephania cephalantha</name>
    <dbReference type="NCBI Taxonomy" id="152367"/>
    <lineage>
        <taxon>Eukaryota</taxon>
        <taxon>Viridiplantae</taxon>
        <taxon>Streptophyta</taxon>
        <taxon>Embryophyta</taxon>
        <taxon>Tracheophyta</taxon>
        <taxon>Spermatophyta</taxon>
        <taxon>Magnoliopsida</taxon>
        <taxon>Ranunculales</taxon>
        <taxon>Menispermaceae</taxon>
        <taxon>Menispermoideae</taxon>
        <taxon>Cissampelideae</taxon>
        <taxon>Stephania</taxon>
    </lineage>
</organism>
<proteinExistence type="predicted"/>
<accession>A0AAP0PQC1</accession>
<reference evidence="2 3" key="1">
    <citation type="submission" date="2024-01" db="EMBL/GenBank/DDBJ databases">
        <title>Genome assemblies of Stephania.</title>
        <authorList>
            <person name="Yang L."/>
        </authorList>
    </citation>
    <scope>NUCLEOTIDE SEQUENCE [LARGE SCALE GENOMIC DNA]</scope>
    <source>
        <strain evidence="2">JXDWG</strain>
        <tissue evidence="2">Leaf</tissue>
    </source>
</reference>
<sequence>MWLGPLPSLRLRLRRSCRLPSLPPKTSPSAVAASEALAIAASEAFAFCCRCLRCPRGCSPLFVAAPRRRTLDTQMHFGGGDGGGGCSGFWGWVFNAVFNGSLVVLFNDFHKRSYGQSKRRGLKGKEDSLDFGEFCGSDGENLSKFLIGIMAFLFLEISLVAQWSFREVAELYGSEKSFVVEVHRALSGLHSTAPIALERFRGYEEPIGLILHVKSKQSVQTELRRISNRIQRFRCYSVSNCRGNSRAKLAKLMRRGEEHTQATPDQPIDEKQLYYDVAGEYPKGRIYGLGPLAKRNKRNEDPGASKSRKSMVRRSEFDAILQRLAQFKAFVQSQLGMRKT</sequence>
<name>A0AAP0PQC1_9MAGN</name>
<comment type="caution">
    <text evidence="2">The sequence shown here is derived from an EMBL/GenBank/DDBJ whole genome shotgun (WGS) entry which is preliminary data.</text>
</comment>